<dbReference type="PANTHER" id="PTHR42861">
    <property type="entry name" value="CALCIUM-TRANSPORTING ATPASE"/>
    <property type="match status" value="1"/>
</dbReference>
<dbReference type="Pfam" id="PF00690">
    <property type="entry name" value="Cation_ATPase_N"/>
    <property type="match status" value="1"/>
</dbReference>
<dbReference type="GO" id="GO:0046872">
    <property type="term" value="F:metal ion binding"/>
    <property type="evidence" value="ECO:0007669"/>
    <property type="project" value="UniProtKB-KW"/>
</dbReference>
<dbReference type="OrthoDB" id="9813266at2"/>
<evidence type="ECO:0000256" key="12">
    <source>
        <dbReference type="SAM" id="Phobius"/>
    </source>
</evidence>
<evidence type="ECO:0000256" key="3">
    <source>
        <dbReference type="ARBA" id="ARBA00022553"/>
    </source>
</evidence>
<dbReference type="GO" id="GO:0008553">
    <property type="term" value="F:P-type proton-exporting transporter activity"/>
    <property type="evidence" value="ECO:0007669"/>
    <property type="project" value="InterPro"/>
</dbReference>
<dbReference type="SFLD" id="SFLDG00002">
    <property type="entry name" value="C1.7:_P-type_atpase_like"/>
    <property type="match status" value="1"/>
</dbReference>
<keyword evidence="3" id="KW-0597">Phosphoprotein</keyword>
<feature type="transmembrane region" description="Helical" evidence="12">
    <location>
        <begin position="657"/>
        <end position="678"/>
    </location>
</feature>
<feature type="transmembrane region" description="Helical" evidence="12">
    <location>
        <begin position="805"/>
        <end position="823"/>
    </location>
</feature>
<evidence type="ECO:0000256" key="9">
    <source>
        <dbReference type="ARBA" id="ARBA00022967"/>
    </source>
</evidence>
<evidence type="ECO:0000256" key="11">
    <source>
        <dbReference type="ARBA" id="ARBA00023136"/>
    </source>
</evidence>
<dbReference type="FunFam" id="3.40.1110.10:FF:000005">
    <property type="entry name" value="Plasma membrane ATPase"/>
    <property type="match status" value="1"/>
</dbReference>
<keyword evidence="6" id="KW-0547">Nucleotide-binding</keyword>
<dbReference type="InterPro" id="IPR044492">
    <property type="entry name" value="P_typ_ATPase_HD_dom"/>
</dbReference>
<comment type="subcellular location">
    <subcellularLocation>
        <location evidence="1">Membrane</location>
        <topology evidence="1">Multi-pass membrane protein</topology>
    </subcellularLocation>
</comment>
<evidence type="ECO:0000256" key="2">
    <source>
        <dbReference type="ARBA" id="ARBA00008804"/>
    </source>
</evidence>
<dbReference type="InterPro" id="IPR036412">
    <property type="entry name" value="HAD-like_sf"/>
</dbReference>
<dbReference type="InterPro" id="IPR023298">
    <property type="entry name" value="ATPase_P-typ_TM_dom_sf"/>
</dbReference>
<evidence type="ECO:0000256" key="5">
    <source>
        <dbReference type="ARBA" id="ARBA00022723"/>
    </source>
</evidence>
<dbReference type="FunFam" id="3.40.50.1000:FF:000211">
    <property type="entry name" value="Plasma membrane ATPase"/>
    <property type="match status" value="1"/>
</dbReference>
<evidence type="ECO:0000313" key="15">
    <source>
        <dbReference type="Proteomes" id="UP000051036"/>
    </source>
</evidence>
<reference evidence="14 15" key="1">
    <citation type="journal article" date="2015" name="Genome Announc.">
        <title>Expanding the biotechnology potential of lactobacilli through comparative genomics of 213 strains and associated genera.</title>
        <authorList>
            <person name="Sun Z."/>
            <person name="Harris H.M."/>
            <person name="McCann A."/>
            <person name="Guo C."/>
            <person name="Argimon S."/>
            <person name="Zhang W."/>
            <person name="Yang X."/>
            <person name="Jeffery I.B."/>
            <person name="Cooney J.C."/>
            <person name="Kagawa T.F."/>
            <person name="Liu W."/>
            <person name="Song Y."/>
            <person name="Salvetti E."/>
            <person name="Wrobel A."/>
            <person name="Rasinkangas P."/>
            <person name="Parkhill J."/>
            <person name="Rea M.C."/>
            <person name="O'Sullivan O."/>
            <person name="Ritari J."/>
            <person name="Douillard F.P."/>
            <person name="Paul Ross R."/>
            <person name="Yang R."/>
            <person name="Briner A.E."/>
            <person name="Felis G.E."/>
            <person name="de Vos W.M."/>
            <person name="Barrangou R."/>
            <person name="Klaenhammer T.R."/>
            <person name="Caufield P.W."/>
            <person name="Cui Y."/>
            <person name="Zhang H."/>
            <person name="O'Toole P.W."/>
        </authorList>
    </citation>
    <scope>NUCLEOTIDE SEQUENCE [LARGE SCALE GENOMIC DNA]</scope>
    <source>
        <strain evidence="14 15">DSM 16043</strain>
    </source>
</reference>
<feature type="domain" description="Cation-transporting P-type ATPase N-terminal" evidence="13">
    <location>
        <begin position="8"/>
        <end position="81"/>
    </location>
</feature>
<name>A0A0R1UCV9_9LACO</name>
<dbReference type="SFLD" id="SFLDF00027">
    <property type="entry name" value="p-type_atpase"/>
    <property type="match status" value="1"/>
</dbReference>
<dbReference type="InterPro" id="IPR018303">
    <property type="entry name" value="ATPase_P-typ_P_site"/>
</dbReference>
<evidence type="ECO:0000313" key="14">
    <source>
        <dbReference type="EMBL" id="KRL91244.1"/>
    </source>
</evidence>
<feature type="transmembrane region" description="Helical" evidence="12">
    <location>
        <begin position="631"/>
        <end position="651"/>
    </location>
</feature>
<dbReference type="EMBL" id="AZFM01000003">
    <property type="protein sequence ID" value="KRL91244.1"/>
    <property type="molecule type" value="Genomic_DNA"/>
</dbReference>
<keyword evidence="8" id="KW-0460">Magnesium</keyword>
<dbReference type="InterPro" id="IPR023299">
    <property type="entry name" value="ATPase_P-typ_cyto_dom_N"/>
</dbReference>
<dbReference type="SUPFAM" id="SSF81665">
    <property type="entry name" value="Calcium ATPase, transmembrane domain M"/>
    <property type="match status" value="1"/>
</dbReference>
<sequence>MNEEKQTDLEKADIKTVLTKLDVNSQVGLTTQEVKKRLNEYGPNDITAKQEPMWLKFLKNFTGPIAYMIEVAALVSAFIRHWDDFIIILALLLFNACIEFWQESKSSNALAALKKGLAPTANVKRNGKFETIPAKDLVPGDIVKVRLGQIVPADMRFISGDYASIDQSALTGESLPVTKKTGDEAYSGSIVKEGAMTGVVIATGSHTFFGKTAKLVASAGSKSRAQEAMFKIGNYLIFVAVILAVIMVAFRVYNDLVAHTFGLNTALSILQFVLVLLVASIPVAMPTVFSITLALGALNLSKKKAIVSKLSSIESMAGVDILCSDKTGTLTENKLRLGNTVLINAKAPQDVILVGSLASNKNNNDPIDNAVLNALKDKDKLNEWVTDKFIPFDPVTKKMEAHLHNKKTNKSLWGIKGAPQVVAALATDDQVKDKVNEITANLAKHGYRALGVAESTDEGKNWTVLGILSMFDAPRPDSKKTIAECKDEGIDVKMITGDDTAIAIETAKKLGMGTKIYNASKVFPKDLDPNNVSPKIAKLIDEADGFARVFPEHKYAIVKSLQKQGHIVAMTGDGVNDAPALKQADCGTAVDGATDAARNAAALILTSPGLSVIQTAIIEARKIFARITSYTVYRVALTMNIMFLVVLSSIFLNFQPLTAIMIVVMSLLDDLPIMTIAYDNTYISKKPIRWNMKRILSTSSILGLFAVIQSMLLLTIGWLSVKNPGTISFFTVNSTGQLQTIMFLQLVAGGHLLLFVTRQTRWFFQRPFPAKILFWAIVITQVFAACACYFGWLVPKISLGMIAEVWIYNIIWMFILNIIRMWIEKVYNHQAA</sequence>
<keyword evidence="11 12" id="KW-0472">Membrane</keyword>
<comment type="similarity">
    <text evidence="2">Belongs to the cation transport ATPase (P-type) (TC 3.A.3) family. Type IIIA subfamily.</text>
</comment>
<dbReference type="Gene3D" id="2.70.150.10">
    <property type="entry name" value="Calcium-transporting ATPase, cytoplasmic transduction domain A"/>
    <property type="match status" value="1"/>
</dbReference>
<evidence type="ECO:0000256" key="1">
    <source>
        <dbReference type="ARBA" id="ARBA00004141"/>
    </source>
</evidence>
<keyword evidence="7" id="KW-0067">ATP-binding</keyword>
<evidence type="ECO:0000256" key="6">
    <source>
        <dbReference type="ARBA" id="ARBA00022741"/>
    </source>
</evidence>
<dbReference type="InterPro" id="IPR008250">
    <property type="entry name" value="ATPase_P-typ_transduc_dom_A_sf"/>
</dbReference>
<dbReference type="InterPro" id="IPR004014">
    <property type="entry name" value="ATPase_P-typ_cation-transptr_N"/>
</dbReference>
<feature type="transmembrane region" description="Helical" evidence="12">
    <location>
        <begin position="699"/>
        <end position="721"/>
    </location>
</feature>
<feature type="transmembrane region" description="Helical" evidence="12">
    <location>
        <begin position="232"/>
        <end position="253"/>
    </location>
</feature>
<keyword evidence="15" id="KW-1185">Reference proteome</keyword>
<dbReference type="NCBIfam" id="TIGR01494">
    <property type="entry name" value="ATPase_P-type"/>
    <property type="match status" value="2"/>
</dbReference>
<dbReference type="Gene3D" id="1.20.1110.10">
    <property type="entry name" value="Calcium-transporting ATPase, transmembrane domain"/>
    <property type="match status" value="1"/>
</dbReference>
<dbReference type="InterPro" id="IPR059000">
    <property type="entry name" value="ATPase_P-type_domA"/>
</dbReference>
<dbReference type="SMART" id="SM00831">
    <property type="entry name" value="Cation_ATPase_N"/>
    <property type="match status" value="1"/>
</dbReference>
<feature type="transmembrane region" description="Helical" evidence="12">
    <location>
        <begin position="61"/>
        <end position="79"/>
    </location>
</feature>
<keyword evidence="9" id="KW-1278">Translocase</keyword>
<evidence type="ECO:0000256" key="10">
    <source>
        <dbReference type="ARBA" id="ARBA00022989"/>
    </source>
</evidence>
<dbReference type="InterPro" id="IPR006534">
    <property type="entry name" value="P-type_ATPase_IIIA"/>
</dbReference>
<accession>A0A0R1UCV9</accession>
<feature type="transmembrane region" description="Helical" evidence="12">
    <location>
        <begin position="772"/>
        <end position="793"/>
    </location>
</feature>
<organism evidence="14 15">
    <name type="scientific">Lactobacillus kalixensis DSM 16043</name>
    <dbReference type="NCBI Taxonomy" id="1423763"/>
    <lineage>
        <taxon>Bacteria</taxon>
        <taxon>Bacillati</taxon>
        <taxon>Bacillota</taxon>
        <taxon>Bacilli</taxon>
        <taxon>Lactobacillales</taxon>
        <taxon>Lactobacillaceae</taxon>
        <taxon>Lactobacillus</taxon>
    </lineage>
</organism>
<keyword evidence="14" id="KW-0436">Ligase</keyword>
<dbReference type="GO" id="GO:0016887">
    <property type="term" value="F:ATP hydrolysis activity"/>
    <property type="evidence" value="ECO:0007669"/>
    <property type="project" value="InterPro"/>
</dbReference>
<dbReference type="STRING" id="1423763.FC46_GL001076"/>
<dbReference type="RefSeq" id="WP_057797336.1">
    <property type="nucleotide sequence ID" value="NZ_AZFM01000003.1"/>
</dbReference>
<dbReference type="Gene3D" id="3.40.1110.10">
    <property type="entry name" value="Calcium-transporting ATPase, cytoplasmic domain N"/>
    <property type="match status" value="1"/>
</dbReference>
<dbReference type="Proteomes" id="UP000051036">
    <property type="component" value="Unassembled WGS sequence"/>
</dbReference>
<dbReference type="Pfam" id="PF00122">
    <property type="entry name" value="E1-E2_ATPase"/>
    <property type="match status" value="1"/>
</dbReference>
<dbReference type="AlphaFoldDB" id="A0A0R1UCV9"/>
<dbReference type="SUPFAM" id="SSF81660">
    <property type="entry name" value="Metal cation-transporting ATPase, ATP-binding domain N"/>
    <property type="match status" value="1"/>
</dbReference>
<dbReference type="FunFam" id="2.70.150.10:FF:000042">
    <property type="entry name" value="Plasma membrane ATPase"/>
    <property type="match status" value="1"/>
</dbReference>
<keyword evidence="5" id="KW-0479">Metal-binding</keyword>
<dbReference type="InterPro" id="IPR001757">
    <property type="entry name" value="P_typ_ATPase"/>
</dbReference>
<dbReference type="SFLD" id="SFLDS00003">
    <property type="entry name" value="Haloacid_Dehalogenase"/>
    <property type="match status" value="1"/>
</dbReference>
<dbReference type="GO" id="GO:0016020">
    <property type="term" value="C:membrane"/>
    <property type="evidence" value="ECO:0007669"/>
    <property type="project" value="UniProtKB-SubCell"/>
</dbReference>
<dbReference type="InterPro" id="IPR023214">
    <property type="entry name" value="HAD_sf"/>
</dbReference>
<dbReference type="Gene3D" id="3.40.50.1000">
    <property type="entry name" value="HAD superfamily/HAD-like"/>
    <property type="match status" value="1"/>
</dbReference>
<gene>
    <name evidence="14" type="ORF">FC46_GL001076</name>
</gene>
<comment type="caution">
    <text evidence="14">The sequence shown here is derived from an EMBL/GenBank/DDBJ whole genome shotgun (WGS) entry which is preliminary data.</text>
</comment>
<dbReference type="GO" id="GO:0016874">
    <property type="term" value="F:ligase activity"/>
    <property type="evidence" value="ECO:0007669"/>
    <property type="project" value="UniProtKB-KW"/>
</dbReference>
<dbReference type="PRINTS" id="PR00120">
    <property type="entry name" value="HATPASE"/>
</dbReference>
<dbReference type="PATRIC" id="fig|1423763.3.peg.1092"/>
<dbReference type="Pfam" id="PF00702">
    <property type="entry name" value="Hydrolase"/>
    <property type="match status" value="1"/>
</dbReference>
<dbReference type="SUPFAM" id="SSF56784">
    <property type="entry name" value="HAD-like"/>
    <property type="match status" value="1"/>
</dbReference>
<dbReference type="GO" id="GO:0005524">
    <property type="term" value="F:ATP binding"/>
    <property type="evidence" value="ECO:0007669"/>
    <property type="project" value="UniProtKB-KW"/>
</dbReference>
<dbReference type="SUPFAM" id="SSF81653">
    <property type="entry name" value="Calcium ATPase, transduction domain A"/>
    <property type="match status" value="1"/>
</dbReference>
<evidence type="ECO:0000256" key="7">
    <source>
        <dbReference type="ARBA" id="ARBA00022840"/>
    </source>
</evidence>
<dbReference type="GO" id="GO:0120029">
    <property type="term" value="P:proton export across plasma membrane"/>
    <property type="evidence" value="ECO:0007669"/>
    <property type="project" value="InterPro"/>
</dbReference>
<evidence type="ECO:0000256" key="4">
    <source>
        <dbReference type="ARBA" id="ARBA00022692"/>
    </source>
</evidence>
<evidence type="ECO:0000259" key="13">
    <source>
        <dbReference type="SMART" id="SM00831"/>
    </source>
</evidence>
<proteinExistence type="inferred from homology"/>
<evidence type="ECO:0000256" key="8">
    <source>
        <dbReference type="ARBA" id="ARBA00022842"/>
    </source>
</evidence>
<dbReference type="NCBIfam" id="TIGR01647">
    <property type="entry name" value="ATPase-IIIA_H"/>
    <property type="match status" value="1"/>
</dbReference>
<keyword evidence="10 12" id="KW-1133">Transmembrane helix</keyword>
<dbReference type="PROSITE" id="PS00154">
    <property type="entry name" value="ATPASE_E1_E2"/>
    <property type="match status" value="1"/>
</dbReference>
<feature type="transmembrane region" description="Helical" evidence="12">
    <location>
        <begin position="85"/>
        <end position="101"/>
    </location>
</feature>
<feature type="transmembrane region" description="Helical" evidence="12">
    <location>
        <begin position="273"/>
        <end position="300"/>
    </location>
</feature>
<feature type="transmembrane region" description="Helical" evidence="12">
    <location>
        <begin position="741"/>
        <end position="760"/>
    </location>
</feature>
<keyword evidence="4 12" id="KW-0812">Transmembrane</keyword>
<dbReference type="PRINTS" id="PR00119">
    <property type="entry name" value="CATATPASE"/>
</dbReference>
<dbReference type="CDD" id="cd02076">
    <property type="entry name" value="P-type_ATPase_H"/>
    <property type="match status" value="1"/>
</dbReference>
<protein>
    <submittedName>
        <fullName evidence="14">Glutamate-tRNA ligase</fullName>
    </submittedName>
</protein>